<evidence type="ECO:0000313" key="5">
    <source>
        <dbReference type="EMBL" id="NMM63053.1"/>
    </source>
</evidence>
<evidence type="ECO:0000256" key="3">
    <source>
        <dbReference type="ARBA" id="ARBA00022840"/>
    </source>
</evidence>
<keyword evidence="3 5" id="KW-0067">ATP-binding</keyword>
<gene>
    <name evidence="5" type="ORF">HBE96_10140</name>
</gene>
<dbReference type="InterPro" id="IPR003439">
    <property type="entry name" value="ABC_transporter-like_ATP-bd"/>
</dbReference>
<comment type="caution">
    <text evidence="5">The sequence shown here is derived from an EMBL/GenBank/DDBJ whole genome shotgun (WGS) entry which is preliminary data.</text>
</comment>
<dbReference type="InterPro" id="IPR027417">
    <property type="entry name" value="P-loop_NTPase"/>
</dbReference>
<sequence>MNVLEVKNLCKKYPAFELKNVSFSLAKGKITGFIGRNGAGKSTALKSLFNFVHPDNGEIIFFDNNFRDNEFGTKQRVGFVSGGVDYYSKKRIKTITAITKSFYDKWDDAAYSKYMAMFKLDENKTPEQLSAGMKVKYALTLALSHNAELLILDEPTSGLDPISRDDLLDVFMELCDNGITILFSTHITSDLDKCADNIIYIKHGMIFAESNIKSFVDGYKVLELTKNQLTENLQPKLIGCKKSKNGFSALIRTKDISSLGIDYINADLESIMVHLEKEGE</sequence>
<dbReference type="Proteomes" id="UP000537131">
    <property type="component" value="Unassembled WGS sequence"/>
</dbReference>
<keyword evidence="1" id="KW-0813">Transport</keyword>
<evidence type="ECO:0000256" key="2">
    <source>
        <dbReference type="ARBA" id="ARBA00022741"/>
    </source>
</evidence>
<dbReference type="SUPFAM" id="SSF52540">
    <property type="entry name" value="P-loop containing nucleoside triphosphate hydrolases"/>
    <property type="match status" value="1"/>
</dbReference>
<evidence type="ECO:0000259" key="4">
    <source>
        <dbReference type="PROSITE" id="PS50893"/>
    </source>
</evidence>
<dbReference type="PANTHER" id="PTHR42939:SF3">
    <property type="entry name" value="ABC TRANSPORTER ATP-BINDING COMPONENT"/>
    <property type="match status" value="1"/>
</dbReference>
<dbReference type="AlphaFoldDB" id="A0A7Y0EGL4"/>
<keyword evidence="2" id="KW-0547">Nucleotide-binding</keyword>
<dbReference type="GO" id="GO:0005524">
    <property type="term" value="F:ATP binding"/>
    <property type="evidence" value="ECO:0007669"/>
    <property type="project" value="UniProtKB-KW"/>
</dbReference>
<name>A0A7Y0EGL4_9CLOT</name>
<dbReference type="CDD" id="cd03230">
    <property type="entry name" value="ABC_DR_subfamily_A"/>
    <property type="match status" value="1"/>
</dbReference>
<dbReference type="RefSeq" id="WP_169297655.1">
    <property type="nucleotide sequence ID" value="NZ_JABBNI010000017.1"/>
</dbReference>
<reference evidence="5 6" key="1">
    <citation type="submission" date="2020-04" db="EMBL/GenBank/DDBJ databases">
        <authorList>
            <person name="Doyle D.A."/>
        </authorList>
    </citation>
    <scope>NUCLEOTIDE SEQUENCE [LARGE SCALE GENOMIC DNA]</scope>
    <source>
        <strain evidence="5 6">P21</strain>
    </source>
</reference>
<feature type="domain" description="ABC transporter" evidence="4">
    <location>
        <begin position="1"/>
        <end position="228"/>
    </location>
</feature>
<accession>A0A7Y0EGL4</accession>
<dbReference type="PANTHER" id="PTHR42939">
    <property type="entry name" value="ABC TRANSPORTER ATP-BINDING PROTEIN ALBC-RELATED"/>
    <property type="match status" value="1"/>
</dbReference>
<dbReference type="InterPro" id="IPR003593">
    <property type="entry name" value="AAA+_ATPase"/>
</dbReference>
<dbReference type="SMART" id="SM00382">
    <property type="entry name" value="AAA"/>
    <property type="match status" value="1"/>
</dbReference>
<proteinExistence type="predicted"/>
<dbReference type="GO" id="GO:0016887">
    <property type="term" value="F:ATP hydrolysis activity"/>
    <property type="evidence" value="ECO:0007669"/>
    <property type="project" value="InterPro"/>
</dbReference>
<organism evidence="5 6">
    <name type="scientific">Clostridium muellerianum</name>
    <dbReference type="NCBI Taxonomy" id="2716538"/>
    <lineage>
        <taxon>Bacteria</taxon>
        <taxon>Bacillati</taxon>
        <taxon>Bacillota</taxon>
        <taxon>Clostridia</taxon>
        <taxon>Eubacteriales</taxon>
        <taxon>Clostridiaceae</taxon>
        <taxon>Clostridium</taxon>
    </lineage>
</organism>
<reference evidence="5 6" key="2">
    <citation type="submission" date="2020-06" db="EMBL/GenBank/DDBJ databases">
        <title>Complete Genome Sequence of Clostridium muelleri sp. nov. P21T, an Acid-Alcohol Producing Acetogen Isolated from Old Hay.</title>
        <authorList>
            <person name="Duncan K.E."/>
            <person name="Tanner R.S."/>
        </authorList>
    </citation>
    <scope>NUCLEOTIDE SEQUENCE [LARGE SCALE GENOMIC DNA]</scope>
    <source>
        <strain evidence="5 6">P21</strain>
    </source>
</reference>
<dbReference type="PROSITE" id="PS50893">
    <property type="entry name" value="ABC_TRANSPORTER_2"/>
    <property type="match status" value="1"/>
</dbReference>
<dbReference type="InterPro" id="IPR051782">
    <property type="entry name" value="ABC_Transporter_VariousFunc"/>
</dbReference>
<evidence type="ECO:0000256" key="1">
    <source>
        <dbReference type="ARBA" id="ARBA00022448"/>
    </source>
</evidence>
<dbReference type="Pfam" id="PF00005">
    <property type="entry name" value="ABC_tran"/>
    <property type="match status" value="1"/>
</dbReference>
<dbReference type="EMBL" id="JABBNI010000017">
    <property type="protein sequence ID" value="NMM63053.1"/>
    <property type="molecule type" value="Genomic_DNA"/>
</dbReference>
<evidence type="ECO:0000313" key="6">
    <source>
        <dbReference type="Proteomes" id="UP000537131"/>
    </source>
</evidence>
<protein>
    <submittedName>
        <fullName evidence="5">ABC transporter ATP-binding protein</fullName>
    </submittedName>
</protein>
<dbReference type="Gene3D" id="3.40.50.300">
    <property type="entry name" value="P-loop containing nucleotide triphosphate hydrolases"/>
    <property type="match status" value="1"/>
</dbReference>
<keyword evidence="6" id="KW-1185">Reference proteome</keyword>